<organism evidence="17 18">
    <name type="scientific">Bartonella tamiae Th239</name>
    <dbReference type="NCBI Taxonomy" id="1094558"/>
    <lineage>
        <taxon>Bacteria</taxon>
        <taxon>Pseudomonadati</taxon>
        <taxon>Pseudomonadota</taxon>
        <taxon>Alphaproteobacteria</taxon>
        <taxon>Hyphomicrobiales</taxon>
        <taxon>Bartonellaceae</taxon>
        <taxon>Bartonella</taxon>
    </lineage>
</organism>
<keyword evidence="8 15" id="KW-0808">Transferase</keyword>
<dbReference type="InterPro" id="IPR050408">
    <property type="entry name" value="HGPRT"/>
</dbReference>
<evidence type="ECO:0000256" key="3">
    <source>
        <dbReference type="ARBA" id="ARBA00004669"/>
    </source>
</evidence>
<dbReference type="PATRIC" id="fig|1094558.3.peg.215"/>
<dbReference type="SUPFAM" id="SSF53271">
    <property type="entry name" value="PRTase-like"/>
    <property type="match status" value="1"/>
</dbReference>
<evidence type="ECO:0000256" key="7">
    <source>
        <dbReference type="ARBA" id="ARBA00022676"/>
    </source>
</evidence>
<dbReference type="RefSeq" id="WP_008037565.1">
    <property type="nucleotide sequence ID" value="NZ_JH725147.1"/>
</dbReference>
<evidence type="ECO:0000256" key="8">
    <source>
        <dbReference type="ARBA" id="ARBA00022679"/>
    </source>
</evidence>
<comment type="caution">
    <text evidence="17">The sequence shown here is derived from an EMBL/GenBank/DDBJ whole genome shotgun (WGS) entry which is preliminary data.</text>
</comment>
<evidence type="ECO:0000256" key="13">
    <source>
        <dbReference type="ARBA" id="ARBA00048811"/>
    </source>
</evidence>
<keyword evidence="6 15" id="KW-0963">Cytoplasm</keyword>
<dbReference type="PANTHER" id="PTHR43340:SF1">
    <property type="entry name" value="HYPOXANTHINE PHOSPHORIBOSYLTRANSFERASE"/>
    <property type="match status" value="1"/>
</dbReference>
<evidence type="ECO:0000256" key="2">
    <source>
        <dbReference type="ARBA" id="ARBA00004496"/>
    </source>
</evidence>
<sequence>MPVIHDEMIDILFSEDEIALRNAEIAKDIAQIKTKNLLVLPILKGSFVFAADLIRELYKNSVLLDVEFLTISSYGSGQVSGAIHLLQDSDLDFKERDVLLVDDILESGNTLKFVHDLLYQRGAKRVMTAVLLDKTMCRKANIQADFVGFSCPNQFVVGYGMDDAHAYRQLPFVGVKHMS</sequence>
<dbReference type="OrthoDB" id="9802824at2"/>
<dbReference type="GO" id="GO:0006166">
    <property type="term" value="P:purine ribonucleoside salvage"/>
    <property type="evidence" value="ECO:0007669"/>
    <property type="project" value="UniProtKB-KW"/>
</dbReference>
<dbReference type="PANTHER" id="PTHR43340">
    <property type="entry name" value="HYPOXANTHINE-GUANINE PHOSPHORIBOSYLTRANSFERASE"/>
    <property type="match status" value="1"/>
</dbReference>
<reference evidence="17 18" key="1">
    <citation type="submission" date="2012-03" db="EMBL/GenBank/DDBJ databases">
        <title>The Genome Sequence of Bartonella tamiae Th239.</title>
        <authorList>
            <consortium name="The Broad Institute Genome Sequencing Platform"/>
            <consortium name="The Broad Institute Genome Sequencing Center for Infectious Disease"/>
            <person name="Feldgarden M."/>
            <person name="Kirby J."/>
            <person name="Kosoy M."/>
            <person name="Birtles R."/>
            <person name="Probert W.S."/>
            <person name="Chiaraviglio L."/>
            <person name="Young S.K."/>
            <person name="Zeng Q."/>
            <person name="Gargeya S."/>
            <person name="Fitzgerald M."/>
            <person name="Haas B."/>
            <person name="Abouelleil A."/>
            <person name="Alvarado L."/>
            <person name="Arachchi H.M."/>
            <person name="Berlin A."/>
            <person name="Chapman S.B."/>
            <person name="Gearin G."/>
            <person name="Goldberg J."/>
            <person name="Griggs A."/>
            <person name="Gujja S."/>
            <person name="Hansen M."/>
            <person name="Heiman D."/>
            <person name="Howarth C."/>
            <person name="Larimer J."/>
            <person name="Lui A."/>
            <person name="MacDonald P.J.P."/>
            <person name="McCowen C."/>
            <person name="Montmayeur A."/>
            <person name="Murphy C."/>
            <person name="Neiman D."/>
            <person name="Pearson M."/>
            <person name="Priest M."/>
            <person name="Roberts A."/>
            <person name="Saif S."/>
            <person name="Shea T."/>
            <person name="Sisk P."/>
            <person name="Stolte C."/>
            <person name="Sykes S."/>
            <person name="Wortman J."/>
            <person name="Nusbaum C."/>
            <person name="Birren B."/>
        </authorList>
    </citation>
    <scope>NUCLEOTIDE SEQUENCE [LARGE SCALE GENOMIC DNA]</scope>
    <source>
        <strain evidence="17 18">Th239</strain>
    </source>
</reference>
<evidence type="ECO:0000256" key="10">
    <source>
        <dbReference type="ARBA" id="ARBA00022726"/>
    </source>
</evidence>
<evidence type="ECO:0000256" key="12">
    <source>
        <dbReference type="ARBA" id="ARBA00022842"/>
    </source>
</evidence>
<dbReference type="eggNOG" id="COG0634">
    <property type="taxonomic scope" value="Bacteria"/>
</dbReference>
<feature type="domain" description="Phosphoribosyltransferase" evidence="16">
    <location>
        <begin position="15"/>
        <end position="163"/>
    </location>
</feature>
<comment type="cofactor">
    <cofactor evidence="1 15">
        <name>Mg(2+)</name>
        <dbReference type="ChEBI" id="CHEBI:18420"/>
    </cofactor>
</comment>
<dbReference type="GO" id="GO:0006178">
    <property type="term" value="P:guanine salvage"/>
    <property type="evidence" value="ECO:0007669"/>
    <property type="project" value="TreeGrafter"/>
</dbReference>
<comment type="catalytic activity">
    <reaction evidence="13">
        <text>GMP + diphosphate = guanine + 5-phospho-alpha-D-ribose 1-diphosphate</text>
        <dbReference type="Rhea" id="RHEA:25424"/>
        <dbReference type="ChEBI" id="CHEBI:16235"/>
        <dbReference type="ChEBI" id="CHEBI:33019"/>
        <dbReference type="ChEBI" id="CHEBI:58017"/>
        <dbReference type="ChEBI" id="CHEBI:58115"/>
        <dbReference type="EC" id="2.4.2.8"/>
    </reaction>
    <physiologicalReaction direction="right-to-left" evidence="13">
        <dbReference type="Rhea" id="RHEA:25426"/>
    </physiologicalReaction>
</comment>
<evidence type="ECO:0000313" key="18">
    <source>
        <dbReference type="Proteomes" id="UP000008952"/>
    </source>
</evidence>
<protein>
    <recommendedName>
        <fullName evidence="5 15">Hypoxanthine phosphoribosyltransferase</fullName>
        <ecNumber evidence="5 15">2.4.2.8</ecNumber>
    </recommendedName>
</protein>
<name>J1K223_9HYPH</name>
<dbReference type="EC" id="2.4.2.8" evidence="5 15"/>
<keyword evidence="9 15" id="KW-0479">Metal-binding</keyword>
<evidence type="ECO:0000256" key="4">
    <source>
        <dbReference type="ARBA" id="ARBA00008391"/>
    </source>
</evidence>
<accession>J1K223</accession>
<keyword evidence="7 15" id="KW-0328">Glycosyltransferase</keyword>
<comment type="pathway">
    <text evidence="3 15">Purine metabolism; IMP biosynthesis via salvage pathway; IMP from hypoxanthine: step 1/1.</text>
</comment>
<dbReference type="GO" id="GO:0004422">
    <property type="term" value="F:hypoxanthine phosphoribosyltransferase activity"/>
    <property type="evidence" value="ECO:0007669"/>
    <property type="project" value="InterPro"/>
</dbReference>
<dbReference type="GO" id="GO:0046100">
    <property type="term" value="P:hypoxanthine metabolic process"/>
    <property type="evidence" value="ECO:0007669"/>
    <property type="project" value="TreeGrafter"/>
</dbReference>
<dbReference type="GO" id="GO:0000166">
    <property type="term" value="F:nucleotide binding"/>
    <property type="evidence" value="ECO:0007669"/>
    <property type="project" value="UniProtKB-KW"/>
</dbReference>
<dbReference type="GO" id="GO:0000287">
    <property type="term" value="F:magnesium ion binding"/>
    <property type="evidence" value="ECO:0007669"/>
    <property type="project" value="TreeGrafter"/>
</dbReference>
<evidence type="ECO:0000256" key="1">
    <source>
        <dbReference type="ARBA" id="ARBA00001946"/>
    </source>
</evidence>
<dbReference type="Proteomes" id="UP000008952">
    <property type="component" value="Unassembled WGS sequence"/>
</dbReference>
<evidence type="ECO:0000256" key="5">
    <source>
        <dbReference type="ARBA" id="ARBA00011895"/>
    </source>
</evidence>
<evidence type="ECO:0000256" key="6">
    <source>
        <dbReference type="ARBA" id="ARBA00022490"/>
    </source>
</evidence>
<evidence type="ECO:0000256" key="11">
    <source>
        <dbReference type="ARBA" id="ARBA00022741"/>
    </source>
</evidence>
<dbReference type="STRING" id="1094558.ME5_00192"/>
<dbReference type="InterPro" id="IPR029057">
    <property type="entry name" value="PRTase-like"/>
</dbReference>
<dbReference type="InterPro" id="IPR005904">
    <property type="entry name" value="Hxn_phspho_trans"/>
</dbReference>
<proteinExistence type="inferred from homology"/>
<evidence type="ECO:0000256" key="15">
    <source>
        <dbReference type="RuleBase" id="RU364099"/>
    </source>
</evidence>
<dbReference type="Pfam" id="PF00156">
    <property type="entry name" value="Pribosyltran"/>
    <property type="match status" value="1"/>
</dbReference>
<dbReference type="GO" id="GO:0032263">
    <property type="term" value="P:GMP salvage"/>
    <property type="evidence" value="ECO:0007669"/>
    <property type="project" value="TreeGrafter"/>
</dbReference>
<evidence type="ECO:0000256" key="14">
    <source>
        <dbReference type="ARBA" id="ARBA00049402"/>
    </source>
</evidence>
<comment type="subcellular location">
    <subcellularLocation>
        <location evidence="2 15">Cytoplasm</location>
    </subcellularLocation>
</comment>
<dbReference type="UniPathway" id="UPA00591">
    <property type="reaction ID" value="UER00648"/>
</dbReference>
<dbReference type="GO" id="GO:0052657">
    <property type="term" value="F:guanine phosphoribosyltransferase activity"/>
    <property type="evidence" value="ECO:0007669"/>
    <property type="project" value="RHEA"/>
</dbReference>
<evidence type="ECO:0000259" key="16">
    <source>
        <dbReference type="Pfam" id="PF00156"/>
    </source>
</evidence>
<comment type="similarity">
    <text evidence="4 15">Belongs to the purine/pyrimidine phosphoribosyltransferase family.</text>
</comment>
<dbReference type="NCBIfam" id="TIGR01203">
    <property type="entry name" value="HGPRTase"/>
    <property type="match status" value="1"/>
</dbReference>
<dbReference type="InterPro" id="IPR000836">
    <property type="entry name" value="PRTase_dom"/>
</dbReference>
<dbReference type="GO" id="GO:0032264">
    <property type="term" value="P:IMP salvage"/>
    <property type="evidence" value="ECO:0007669"/>
    <property type="project" value="UniProtKB-UniPathway"/>
</dbReference>
<gene>
    <name evidence="17" type="ORF">ME5_00192</name>
</gene>
<dbReference type="GO" id="GO:0005829">
    <property type="term" value="C:cytosol"/>
    <property type="evidence" value="ECO:0007669"/>
    <property type="project" value="TreeGrafter"/>
</dbReference>
<evidence type="ECO:0000313" key="17">
    <source>
        <dbReference type="EMBL" id="EJF91497.1"/>
    </source>
</evidence>
<keyword evidence="12 15" id="KW-0460">Magnesium</keyword>
<keyword evidence="10 15" id="KW-0660">Purine salvage</keyword>
<dbReference type="CDD" id="cd06223">
    <property type="entry name" value="PRTases_typeI"/>
    <property type="match status" value="1"/>
</dbReference>
<dbReference type="Gene3D" id="3.40.50.2020">
    <property type="match status" value="1"/>
</dbReference>
<dbReference type="AlphaFoldDB" id="J1K223"/>
<comment type="catalytic activity">
    <reaction evidence="14">
        <text>IMP + diphosphate = hypoxanthine + 5-phospho-alpha-D-ribose 1-diphosphate</text>
        <dbReference type="Rhea" id="RHEA:17973"/>
        <dbReference type="ChEBI" id="CHEBI:17368"/>
        <dbReference type="ChEBI" id="CHEBI:33019"/>
        <dbReference type="ChEBI" id="CHEBI:58017"/>
        <dbReference type="ChEBI" id="CHEBI:58053"/>
        <dbReference type="EC" id="2.4.2.8"/>
    </reaction>
    <physiologicalReaction direction="right-to-left" evidence="14">
        <dbReference type="Rhea" id="RHEA:17975"/>
    </physiologicalReaction>
</comment>
<dbReference type="HOGENOM" id="CLU_073615_0_1_5"/>
<keyword evidence="18" id="KW-1185">Reference proteome</keyword>
<evidence type="ECO:0000256" key="9">
    <source>
        <dbReference type="ARBA" id="ARBA00022723"/>
    </source>
</evidence>
<dbReference type="EMBL" id="AIMB01000002">
    <property type="protein sequence ID" value="EJF91497.1"/>
    <property type="molecule type" value="Genomic_DNA"/>
</dbReference>
<keyword evidence="11 15" id="KW-0547">Nucleotide-binding</keyword>